<evidence type="ECO:0000313" key="3">
    <source>
        <dbReference type="Proteomes" id="UP001530400"/>
    </source>
</evidence>
<sequence>MRLSLELSLAAAVIAVTAFQGEARLSLRDNSKEENQDWPDWGNFNPNDESNCYQPLKCDLTACGSECNCYTADCDMPACTNLCNCIGGQCDQSACTVDCTCFGGYCDQSKCTKNCGCSAGHCDQSSCIENCDCLGGSCGPEAHIVEEA</sequence>
<keyword evidence="3" id="KW-1185">Reference proteome</keyword>
<evidence type="ECO:0000256" key="1">
    <source>
        <dbReference type="SAM" id="SignalP"/>
    </source>
</evidence>
<dbReference type="EMBL" id="JALLPJ020000742">
    <property type="protein sequence ID" value="KAL3784017.1"/>
    <property type="molecule type" value="Genomic_DNA"/>
</dbReference>
<proteinExistence type="predicted"/>
<dbReference type="Proteomes" id="UP001530400">
    <property type="component" value="Unassembled WGS sequence"/>
</dbReference>
<feature type="chain" id="PRO_5044752820" evidence="1">
    <location>
        <begin position="19"/>
        <end position="148"/>
    </location>
</feature>
<feature type="signal peptide" evidence="1">
    <location>
        <begin position="1"/>
        <end position="18"/>
    </location>
</feature>
<evidence type="ECO:0000313" key="2">
    <source>
        <dbReference type="EMBL" id="KAL3784017.1"/>
    </source>
</evidence>
<comment type="caution">
    <text evidence="2">The sequence shown here is derived from an EMBL/GenBank/DDBJ whole genome shotgun (WGS) entry which is preliminary data.</text>
</comment>
<accession>A0ABD3P7I8</accession>
<gene>
    <name evidence="2" type="ORF">ACHAWO_005693</name>
</gene>
<name>A0ABD3P7I8_9STRA</name>
<organism evidence="2 3">
    <name type="scientific">Cyclotella atomus</name>
    <dbReference type="NCBI Taxonomy" id="382360"/>
    <lineage>
        <taxon>Eukaryota</taxon>
        <taxon>Sar</taxon>
        <taxon>Stramenopiles</taxon>
        <taxon>Ochrophyta</taxon>
        <taxon>Bacillariophyta</taxon>
        <taxon>Coscinodiscophyceae</taxon>
        <taxon>Thalassiosirophycidae</taxon>
        <taxon>Stephanodiscales</taxon>
        <taxon>Stephanodiscaceae</taxon>
        <taxon>Cyclotella</taxon>
    </lineage>
</organism>
<protein>
    <submittedName>
        <fullName evidence="2">Uncharacterized protein</fullName>
    </submittedName>
</protein>
<keyword evidence="1" id="KW-0732">Signal</keyword>
<reference evidence="2 3" key="1">
    <citation type="submission" date="2024-10" db="EMBL/GenBank/DDBJ databases">
        <title>Updated reference genomes for cyclostephanoid diatoms.</title>
        <authorList>
            <person name="Roberts W.R."/>
            <person name="Alverson A.J."/>
        </authorList>
    </citation>
    <scope>NUCLEOTIDE SEQUENCE [LARGE SCALE GENOMIC DNA]</scope>
    <source>
        <strain evidence="2 3">AJA010-31</strain>
    </source>
</reference>
<dbReference type="AlphaFoldDB" id="A0ABD3P7I8"/>